<comment type="caution">
    <text evidence="3">The sequence shown here is derived from an EMBL/GenBank/DDBJ whole genome shotgun (WGS) entry which is preliminary data.</text>
</comment>
<evidence type="ECO:0000259" key="2">
    <source>
        <dbReference type="PROSITE" id="PS50871"/>
    </source>
</evidence>
<evidence type="ECO:0000313" key="3">
    <source>
        <dbReference type="EMBL" id="KAH3774091.1"/>
    </source>
</evidence>
<evidence type="ECO:0000256" key="1">
    <source>
        <dbReference type="SAM" id="Phobius"/>
    </source>
</evidence>
<sequence>MSVFDQVKTNTGSAYIDTTGIFSASKNNVYGFHLSVIVVVLNVLYFHIVKNGENFDTMVIYGNGHFTTEGEFWNIELMKGDEVWIRTETNYIEGHLGII</sequence>
<dbReference type="Gene3D" id="2.60.120.40">
    <property type="match status" value="1"/>
</dbReference>
<dbReference type="PROSITE" id="PS50871">
    <property type="entry name" value="C1Q"/>
    <property type="match status" value="1"/>
</dbReference>
<reference evidence="3" key="2">
    <citation type="submission" date="2020-11" db="EMBL/GenBank/DDBJ databases">
        <authorList>
            <person name="McCartney M.A."/>
            <person name="Auch B."/>
            <person name="Kono T."/>
            <person name="Mallez S."/>
            <person name="Becker A."/>
            <person name="Gohl D.M."/>
            <person name="Silverstein K.A.T."/>
            <person name="Koren S."/>
            <person name="Bechman K.B."/>
            <person name="Herman A."/>
            <person name="Abrahante J.E."/>
            <person name="Garbe J."/>
        </authorList>
    </citation>
    <scope>NUCLEOTIDE SEQUENCE</scope>
    <source>
        <strain evidence="3">Duluth1</strain>
        <tissue evidence="3">Whole animal</tissue>
    </source>
</reference>
<dbReference type="InterPro" id="IPR001073">
    <property type="entry name" value="C1q_dom"/>
</dbReference>
<evidence type="ECO:0000313" key="4">
    <source>
        <dbReference type="EMBL" id="KAH3774115.1"/>
    </source>
</evidence>
<keyword evidence="1" id="KW-0812">Transmembrane</keyword>
<dbReference type="EMBL" id="JAIWYP010000009">
    <property type="protein sequence ID" value="KAH3774091.1"/>
    <property type="molecule type" value="Genomic_DNA"/>
</dbReference>
<name>A0A9D4E6J4_DREPO</name>
<organism evidence="3 5">
    <name type="scientific">Dreissena polymorpha</name>
    <name type="common">Zebra mussel</name>
    <name type="synonym">Mytilus polymorpha</name>
    <dbReference type="NCBI Taxonomy" id="45954"/>
    <lineage>
        <taxon>Eukaryota</taxon>
        <taxon>Metazoa</taxon>
        <taxon>Spiralia</taxon>
        <taxon>Lophotrochozoa</taxon>
        <taxon>Mollusca</taxon>
        <taxon>Bivalvia</taxon>
        <taxon>Autobranchia</taxon>
        <taxon>Heteroconchia</taxon>
        <taxon>Euheterodonta</taxon>
        <taxon>Imparidentia</taxon>
        <taxon>Neoheterodontei</taxon>
        <taxon>Myida</taxon>
        <taxon>Dreissenoidea</taxon>
        <taxon>Dreissenidae</taxon>
        <taxon>Dreissena</taxon>
    </lineage>
</organism>
<accession>A0A9D4E6J4</accession>
<evidence type="ECO:0000313" key="5">
    <source>
        <dbReference type="Proteomes" id="UP000828390"/>
    </source>
</evidence>
<reference evidence="3" key="1">
    <citation type="journal article" date="2019" name="bioRxiv">
        <title>The Genome of the Zebra Mussel, Dreissena polymorpha: A Resource for Invasive Species Research.</title>
        <authorList>
            <person name="McCartney M.A."/>
            <person name="Auch B."/>
            <person name="Kono T."/>
            <person name="Mallez S."/>
            <person name="Zhang Y."/>
            <person name="Obille A."/>
            <person name="Becker A."/>
            <person name="Abrahante J.E."/>
            <person name="Garbe J."/>
            <person name="Badalamenti J.P."/>
            <person name="Herman A."/>
            <person name="Mangelson H."/>
            <person name="Liachko I."/>
            <person name="Sullivan S."/>
            <person name="Sone E.D."/>
            <person name="Koren S."/>
            <person name="Silverstein K.A.T."/>
            <person name="Beckman K.B."/>
            <person name="Gohl D.M."/>
        </authorList>
    </citation>
    <scope>NUCLEOTIDE SEQUENCE</scope>
    <source>
        <strain evidence="3">Duluth1</strain>
        <tissue evidence="3">Whole animal</tissue>
    </source>
</reference>
<feature type="domain" description="C1q" evidence="2">
    <location>
        <begin position="1"/>
        <end position="99"/>
    </location>
</feature>
<keyword evidence="1" id="KW-0472">Membrane</keyword>
<protein>
    <recommendedName>
        <fullName evidence="2">C1q domain-containing protein</fullName>
    </recommendedName>
</protein>
<dbReference type="Pfam" id="PF00386">
    <property type="entry name" value="C1q"/>
    <property type="match status" value="1"/>
</dbReference>
<dbReference type="SUPFAM" id="SSF49842">
    <property type="entry name" value="TNF-like"/>
    <property type="match status" value="1"/>
</dbReference>
<dbReference type="Proteomes" id="UP000828390">
    <property type="component" value="Unassembled WGS sequence"/>
</dbReference>
<gene>
    <name evidence="3" type="ORF">DPMN_175462</name>
    <name evidence="4" type="ORF">DPMN_175488</name>
</gene>
<dbReference type="AlphaFoldDB" id="A0A9D4E6J4"/>
<keyword evidence="1" id="KW-1133">Transmembrane helix</keyword>
<proteinExistence type="predicted"/>
<dbReference type="EMBL" id="JAIWYP010000009">
    <property type="protein sequence ID" value="KAH3774115.1"/>
    <property type="molecule type" value="Genomic_DNA"/>
</dbReference>
<keyword evidence="5" id="KW-1185">Reference proteome</keyword>
<feature type="transmembrane region" description="Helical" evidence="1">
    <location>
        <begin position="30"/>
        <end position="48"/>
    </location>
</feature>
<dbReference type="InterPro" id="IPR008983">
    <property type="entry name" value="Tumour_necrosis_fac-like_dom"/>
</dbReference>